<dbReference type="GeneID" id="91004254"/>
<name>A0A2T5UAX1_9SPHN</name>
<evidence type="ECO:0008006" key="4">
    <source>
        <dbReference type="Google" id="ProtNLM"/>
    </source>
</evidence>
<accession>A0A2T5UAX1</accession>
<organism evidence="2 3">
    <name type="scientific">Sphingomonas faeni</name>
    <dbReference type="NCBI Taxonomy" id="185950"/>
    <lineage>
        <taxon>Bacteria</taxon>
        <taxon>Pseudomonadati</taxon>
        <taxon>Pseudomonadota</taxon>
        <taxon>Alphaproteobacteria</taxon>
        <taxon>Sphingomonadales</taxon>
        <taxon>Sphingomonadaceae</taxon>
        <taxon>Sphingomonas</taxon>
    </lineage>
</organism>
<feature type="chain" id="PRO_5015673333" description="YpeB-like protein with protease inhibitory function" evidence="1">
    <location>
        <begin position="21"/>
        <end position="103"/>
    </location>
</feature>
<keyword evidence="1" id="KW-0732">Signal</keyword>
<evidence type="ECO:0000256" key="1">
    <source>
        <dbReference type="SAM" id="SignalP"/>
    </source>
</evidence>
<protein>
    <recommendedName>
        <fullName evidence="4">YpeB-like protein with protease inhibitory function</fullName>
    </recommendedName>
</protein>
<dbReference type="RefSeq" id="WP_107951855.1">
    <property type="nucleotide sequence ID" value="NZ_QAYE01000001.1"/>
</dbReference>
<dbReference type="OrthoDB" id="7376531at2"/>
<feature type="signal peptide" evidence="1">
    <location>
        <begin position="1"/>
        <end position="20"/>
    </location>
</feature>
<sequence length="103" mass="10600">MTVRAFMACGAMLLASSAVAQTATHAGAHNPAVKNNDAAHVAAPAKGANSFSEDQARGRLTKAGYQSVSRLAKDKDGVWRGSATKAGKNLNVGLDYKGNVTAR</sequence>
<gene>
    <name evidence="2" type="ORF">C8J25_101152</name>
</gene>
<dbReference type="Proteomes" id="UP000244013">
    <property type="component" value="Unassembled WGS sequence"/>
</dbReference>
<dbReference type="EMBL" id="QAYE01000001">
    <property type="protein sequence ID" value="PTW48655.1"/>
    <property type="molecule type" value="Genomic_DNA"/>
</dbReference>
<reference evidence="2 3" key="1">
    <citation type="submission" date="2018-04" db="EMBL/GenBank/DDBJ databases">
        <title>Genomic Encyclopedia of Type Strains, Phase III (KMG-III): the genomes of soil and plant-associated and newly described type strains.</title>
        <authorList>
            <person name="Whitman W."/>
        </authorList>
    </citation>
    <scope>NUCLEOTIDE SEQUENCE [LARGE SCALE GENOMIC DNA]</scope>
    <source>
        <strain evidence="2 3">MA-olki</strain>
    </source>
</reference>
<comment type="caution">
    <text evidence="2">The sequence shown here is derived from an EMBL/GenBank/DDBJ whole genome shotgun (WGS) entry which is preliminary data.</text>
</comment>
<evidence type="ECO:0000313" key="3">
    <source>
        <dbReference type="Proteomes" id="UP000244013"/>
    </source>
</evidence>
<evidence type="ECO:0000313" key="2">
    <source>
        <dbReference type="EMBL" id="PTW48655.1"/>
    </source>
</evidence>
<dbReference type="AlphaFoldDB" id="A0A2T5UAX1"/>
<proteinExistence type="predicted"/>